<dbReference type="Proteomes" id="UP000499080">
    <property type="component" value="Unassembled WGS sequence"/>
</dbReference>
<comment type="caution">
    <text evidence="2">The sequence shown here is derived from an EMBL/GenBank/DDBJ whole genome shotgun (WGS) entry which is preliminary data.</text>
</comment>
<dbReference type="GO" id="GO:0003676">
    <property type="term" value="F:nucleic acid binding"/>
    <property type="evidence" value="ECO:0007669"/>
    <property type="project" value="InterPro"/>
</dbReference>
<organism evidence="2 3">
    <name type="scientific">Araneus ventricosus</name>
    <name type="common">Orbweaver spider</name>
    <name type="synonym">Epeira ventricosa</name>
    <dbReference type="NCBI Taxonomy" id="182803"/>
    <lineage>
        <taxon>Eukaryota</taxon>
        <taxon>Metazoa</taxon>
        <taxon>Ecdysozoa</taxon>
        <taxon>Arthropoda</taxon>
        <taxon>Chelicerata</taxon>
        <taxon>Arachnida</taxon>
        <taxon>Araneae</taxon>
        <taxon>Araneomorphae</taxon>
        <taxon>Entelegynae</taxon>
        <taxon>Araneoidea</taxon>
        <taxon>Araneidae</taxon>
        <taxon>Araneus</taxon>
    </lineage>
</organism>
<sequence>MFSDCLTKWDRQLKRNISLLVDSCTARATYLNLKNFKIVFLPANATSLIQPSDQGILCTLKSRYRTAMRRNIINVMDNSLEGTGTLRASEIAKKISFLETLRFVKEVWDEV</sequence>
<dbReference type="InterPro" id="IPR004875">
    <property type="entry name" value="DDE_SF_endonuclease_dom"/>
</dbReference>
<keyword evidence="3" id="KW-1185">Reference proteome</keyword>
<evidence type="ECO:0000313" key="3">
    <source>
        <dbReference type="Proteomes" id="UP000499080"/>
    </source>
</evidence>
<feature type="domain" description="DDE-1" evidence="1">
    <location>
        <begin position="6"/>
        <end position="111"/>
    </location>
</feature>
<accession>A0A4Y2AWN9</accession>
<dbReference type="Pfam" id="PF03184">
    <property type="entry name" value="DDE_1"/>
    <property type="match status" value="1"/>
</dbReference>
<gene>
    <name evidence="2" type="ORF">AVEN_118655_1</name>
</gene>
<name>A0A4Y2AWN9_ARAVE</name>
<evidence type="ECO:0000259" key="1">
    <source>
        <dbReference type="Pfam" id="PF03184"/>
    </source>
</evidence>
<dbReference type="OrthoDB" id="6436717at2759"/>
<reference evidence="2 3" key="1">
    <citation type="journal article" date="2019" name="Sci. Rep.">
        <title>Orb-weaving spider Araneus ventricosus genome elucidates the spidroin gene catalogue.</title>
        <authorList>
            <person name="Kono N."/>
            <person name="Nakamura H."/>
            <person name="Ohtoshi R."/>
            <person name="Moran D.A.P."/>
            <person name="Shinohara A."/>
            <person name="Yoshida Y."/>
            <person name="Fujiwara M."/>
            <person name="Mori M."/>
            <person name="Tomita M."/>
            <person name="Arakawa K."/>
        </authorList>
    </citation>
    <scope>NUCLEOTIDE SEQUENCE [LARGE SCALE GENOMIC DNA]</scope>
</reference>
<proteinExistence type="predicted"/>
<dbReference type="AlphaFoldDB" id="A0A4Y2AWN9"/>
<evidence type="ECO:0000313" key="2">
    <source>
        <dbReference type="EMBL" id="GBL84270.1"/>
    </source>
</evidence>
<protein>
    <recommendedName>
        <fullName evidence="1">DDE-1 domain-containing protein</fullName>
    </recommendedName>
</protein>
<dbReference type="EMBL" id="BGPR01000036">
    <property type="protein sequence ID" value="GBL84270.1"/>
    <property type="molecule type" value="Genomic_DNA"/>
</dbReference>